<evidence type="ECO:0000313" key="1">
    <source>
        <dbReference type="EMBL" id="KKB76333.1"/>
    </source>
</evidence>
<name>A0A0F5L1T6_9HYPH</name>
<evidence type="ECO:0000313" key="4">
    <source>
        <dbReference type="Proteomes" id="UP000184533"/>
    </source>
</evidence>
<sequence length="85" mass="9236">MVSGKDDGVRETHEYTVEVYERGKHGNAVAQDGAHRISANSALSAAARLLAESLSPIGDVTTLRAKVWRVEEGGNVLTTLLYRRN</sequence>
<dbReference type="RefSeq" id="WP_046137029.1">
    <property type="nucleotide sequence ID" value="NZ_FQVC01000012.1"/>
</dbReference>
<dbReference type="Proteomes" id="UP000184533">
    <property type="component" value="Unassembled WGS sequence"/>
</dbReference>
<evidence type="ECO:0000313" key="3">
    <source>
        <dbReference type="Proteomes" id="UP000033608"/>
    </source>
</evidence>
<dbReference type="PATRIC" id="fig|1121477.3.peg.751"/>
<gene>
    <name evidence="2" type="ORF">SAMN02745223_03417</name>
    <name evidence="1" type="ORF">VW29_19845</name>
</gene>
<dbReference type="AlphaFoldDB" id="A0A0F5L1T6"/>
<dbReference type="EMBL" id="LAJF01000152">
    <property type="protein sequence ID" value="KKB76333.1"/>
    <property type="molecule type" value="Genomic_DNA"/>
</dbReference>
<dbReference type="STRING" id="1121477.SAMN02745223_03417"/>
<protein>
    <submittedName>
        <fullName evidence="1">Uncharacterized protein</fullName>
    </submittedName>
</protein>
<proteinExistence type="predicted"/>
<reference evidence="2 4" key="2">
    <citation type="submission" date="2016-11" db="EMBL/GenBank/DDBJ databases">
        <authorList>
            <person name="Jaros S."/>
            <person name="Januszkiewicz K."/>
            <person name="Wedrychowicz H."/>
        </authorList>
    </citation>
    <scope>NUCLEOTIDE SEQUENCE [LARGE SCALE GENOMIC DNA]</scope>
    <source>
        <strain evidence="2 4">DSM 17137</strain>
    </source>
</reference>
<dbReference type="Proteomes" id="UP000033608">
    <property type="component" value="Unassembled WGS sequence"/>
</dbReference>
<accession>A0A0F5L1T6</accession>
<reference evidence="1 3" key="1">
    <citation type="submission" date="2015-03" db="EMBL/GenBank/DDBJ databases">
        <authorList>
            <person name="Hassan Y.I."/>
            <person name="Lepp D."/>
            <person name="Zhou T."/>
        </authorList>
    </citation>
    <scope>NUCLEOTIDE SEQUENCE [LARGE SCALE GENOMIC DNA]</scope>
    <source>
        <strain evidence="1 3">DSM 17137</strain>
    </source>
</reference>
<keyword evidence="3" id="KW-1185">Reference proteome</keyword>
<dbReference type="EMBL" id="FQVC01000012">
    <property type="protein sequence ID" value="SHF72884.1"/>
    <property type="molecule type" value="Genomic_DNA"/>
</dbReference>
<evidence type="ECO:0000313" key="2">
    <source>
        <dbReference type="EMBL" id="SHF72884.1"/>
    </source>
</evidence>
<organism evidence="1 3">
    <name type="scientific">Devosia limi DSM 17137</name>
    <dbReference type="NCBI Taxonomy" id="1121477"/>
    <lineage>
        <taxon>Bacteria</taxon>
        <taxon>Pseudomonadati</taxon>
        <taxon>Pseudomonadota</taxon>
        <taxon>Alphaproteobacteria</taxon>
        <taxon>Hyphomicrobiales</taxon>
        <taxon>Devosiaceae</taxon>
        <taxon>Devosia</taxon>
    </lineage>
</organism>